<organism evidence="1 2">
    <name type="scientific">Globodera pallida</name>
    <name type="common">Potato cyst nematode worm</name>
    <name type="synonym">Heterodera pallida</name>
    <dbReference type="NCBI Taxonomy" id="36090"/>
    <lineage>
        <taxon>Eukaryota</taxon>
        <taxon>Metazoa</taxon>
        <taxon>Ecdysozoa</taxon>
        <taxon>Nematoda</taxon>
        <taxon>Chromadorea</taxon>
        <taxon>Rhabditida</taxon>
        <taxon>Tylenchina</taxon>
        <taxon>Tylenchomorpha</taxon>
        <taxon>Tylenchoidea</taxon>
        <taxon>Heteroderidae</taxon>
        <taxon>Heteroderinae</taxon>
        <taxon>Globodera</taxon>
    </lineage>
</organism>
<accession>A0A183BP17</accession>
<dbReference type="WBParaSite" id="GPLIN_000235300">
    <property type="protein sequence ID" value="GPLIN_000235300"/>
    <property type="gene ID" value="GPLIN_000235300"/>
</dbReference>
<keyword evidence="1" id="KW-1185">Reference proteome</keyword>
<proteinExistence type="predicted"/>
<evidence type="ECO:0000313" key="2">
    <source>
        <dbReference type="WBParaSite" id="GPLIN_000235300"/>
    </source>
</evidence>
<dbReference type="AlphaFoldDB" id="A0A183BP17"/>
<name>A0A183BP17_GLOPA</name>
<reference evidence="1" key="1">
    <citation type="submission" date="2013-12" db="EMBL/GenBank/DDBJ databases">
        <authorList>
            <person name="Aslett M."/>
        </authorList>
    </citation>
    <scope>NUCLEOTIDE SEQUENCE [LARGE SCALE GENOMIC DNA]</scope>
    <source>
        <strain evidence="1">Lindley</strain>
    </source>
</reference>
<sequence length="104" mass="11359">MMDSDGSSPDQENRVLSLAQLESDGQQQSGQCSLFSGATKSRNCELILRHISRAFVDNIEENCAELVNGQCCSLEALRGLRMDAPVADKEMEVQFLFIGTTQGS</sequence>
<dbReference type="Proteomes" id="UP000050741">
    <property type="component" value="Unassembled WGS sequence"/>
</dbReference>
<evidence type="ECO:0000313" key="1">
    <source>
        <dbReference type="Proteomes" id="UP000050741"/>
    </source>
</evidence>
<reference evidence="2" key="3">
    <citation type="submission" date="2016-06" db="UniProtKB">
        <authorList>
            <consortium name="WormBaseParasite"/>
        </authorList>
    </citation>
    <scope>IDENTIFICATION</scope>
</reference>
<reference evidence="1" key="2">
    <citation type="submission" date="2014-05" db="EMBL/GenBank/DDBJ databases">
        <title>The genome and life-stage specific transcriptomes of Globodera pallida elucidate key aspects of plant parasitism by a cyst nematode.</title>
        <authorList>
            <person name="Cotton J.A."/>
            <person name="Lilley C.J."/>
            <person name="Jones L.M."/>
            <person name="Kikuchi T."/>
            <person name="Reid A.J."/>
            <person name="Thorpe P."/>
            <person name="Tsai I.J."/>
            <person name="Beasley H."/>
            <person name="Blok V."/>
            <person name="Cock P.J.A."/>
            <person name="Van den Akker S.E."/>
            <person name="Holroyd N."/>
            <person name="Hunt M."/>
            <person name="Mantelin S."/>
            <person name="Naghra H."/>
            <person name="Pain A."/>
            <person name="Palomares-Rius J.E."/>
            <person name="Zarowiecki M."/>
            <person name="Berriman M."/>
            <person name="Jones J.T."/>
            <person name="Urwin P.E."/>
        </authorList>
    </citation>
    <scope>NUCLEOTIDE SEQUENCE [LARGE SCALE GENOMIC DNA]</scope>
    <source>
        <strain evidence="1">Lindley</strain>
    </source>
</reference>
<protein>
    <submittedName>
        <fullName evidence="2">Prolamin_like domain-containing protein</fullName>
    </submittedName>
</protein>